<evidence type="ECO:0000313" key="3">
    <source>
        <dbReference type="Proteomes" id="UP001153069"/>
    </source>
</evidence>
<keyword evidence="3" id="KW-1185">Reference proteome</keyword>
<feature type="transmembrane region" description="Helical" evidence="1">
    <location>
        <begin position="39"/>
        <end position="61"/>
    </location>
</feature>
<keyword evidence="1" id="KW-0812">Transmembrane</keyword>
<evidence type="ECO:0000256" key="1">
    <source>
        <dbReference type="SAM" id="Phobius"/>
    </source>
</evidence>
<dbReference type="Proteomes" id="UP001153069">
    <property type="component" value="Unassembled WGS sequence"/>
</dbReference>
<gene>
    <name evidence="2" type="ORF">SEMRO_1805_G298810.1</name>
</gene>
<keyword evidence="1" id="KW-0472">Membrane</keyword>
<protein>
    <submittedName>
        <fullName evidence="2">Uncharacterized protein</fullName>
    </submittedName>
</protein>
<comment type="caution">
    <text evidence="2">The sequence shown here is derived from an EMBL/GenBank/DDBJ whole genome shotgun (WGS) entry which is preliminary data.</text>
</comment>
<dbReference type="AlphaFoldDB" id="A0A9N8EVG0"/>
<organism evidence="2 3">
    <name type="scientific">Seminavis robusta</name>
    <dbReference type="NCBI Taxonomy" id="568900"/>
    <lineage>
        <taxon>Eukaryota</taxon>
        <taxon>Sar</taxon>
        <taxon>Stramenopiles</taxon>
        <taxon>Ochrophyta</taxon>
        <taxon>Bacillariophyta</taxon>
        <taxon>Bacillariophyceae</taxon>
        <taxon>Bacillariophycidae</taxon>
        <taxon>Naviculales</taxon>
        <taxon>Naviculaceae</taxon>
        <taxon>Seminavis</taxon>
    </lineage>
</organism>
<evidence type="ECO:0000313" key="2">
    <source>
        <dbReference type="EMBL" id="CAB9526291.1"/>
    </source>
</evidence>
<proteinExistence type="predicted"/>
<dbReference type="EMBL" id="CAICTM010001803">
    <property type="protein sequence ID" value="CAB9526291.1"/>
    <property type="molecule type" value="Genomic_DNA"/>
</dbReference>
<sequence length="232" mass="25925">MGARRRFVSMIRCEDPSSSSTSSSIGMRKLQAKMSSRHYMLDMITAVTMVGILILTLGSMATTRESVNVPANDAITVSTVVTPIREINKSAEVSVLASGELVAQSPALDYFLTRMLQPFLLEAGLTVTVHSMGIPLIVACSKWLGPYSHSGWTMRHRFVGFARLLKRLGKAPKAWRRILKPPQPLRRWTPARLWRNSKRAVQHLYRKRSRYSVASELTNLVPPESSNASTEE</sequence>
<reference evidence="2" key="1">
    <citation type="submission" date="2020-06" db="EMBL/GenBank/DDBJ databases">
        <authorList>
            <consortium name="Plant Systems Biology data submission"/>
        </authorList>
    </citation>
    <scope>NUCLEOTIDE SEQUENCE</scope>
    <source>
        <strain evidence="2">D6</strain>
    </source>
</reference>
<name>A0A9N8EVG0_9STRA</name>
<accession>A0A9N8EVG0</accession>
<keyword evidence="1" id="KW-1133">Transmembrane helix</keyword>